<sequence length="382" mass="41178">MGTPTTWQDMTARRLWRHALTSPGASTADVVGAMCGAHAQIMSAAEVSVGLRLADTDRTHVRAALWDTHELVKTFGPRGTVHLLPTRELPLWTAALTAAQRAGNPAPKGALLTPEQTEELVEGAAAVLADAEMTVDELTEALAARVGSWAADPVMDAFQAKWPRWRQATHTLANRGSLCFGPMHGRKVTYTSPHRWLPGFTPADTDQALAHVVTGYLRAYGPATPQHFAQWLSAPRRWASELFASLGELVEPVEVEGHAAYRVAGDTEPAPAPAPDVLLLPYFDAYTVGCHPRDVVFPGPARERALARGQAGNYPVLYLDGLAAGIWHQRRSGRHLDVTVEALVPLSPARREAVAEQADRVGLILQATPRLTFGTVTVGPHA</sequence>
<dbReference type="InterPro" id="IPR009351">
    <property type="entry name" value="AlkZ-like"/>
</dbReference>
<accession>A0ABU7K4B1</accession>
<dbReference type="EMBL" id="JAUZMY010000005">
    <property type="protein sequence ID" value="MEE2037078.1"/>
    <property type="molecule type" value="Genomic_DNA"/>
</dbReference>
<dbReference type="PANTHER" id="PTHR38479:SF2">
    <property type="entry name" value="WINGED HELIX DNA-BINDING DOMAIN-CONTAINING PROTEIN"/>
    <property type="match status" value="1"/>
</dbReference>
<evidence type="ECO:0000313" key="1">
    <source>
        <dbReference type="EMBL" id="MEE2037078.1"/>
    </source>
</evidence>
<dbReference type="GO" id="GO:0003677">
    <property type="term" value="F:DNA binding"/>
    <property type="evidence" value="ECO:0007669"/>
    <property type="project" value="UniProtKB-KW"/>
</dbReference>
<name>A0ABU7K4B1_9ACTN</name>
<dbReference type="RefSeq" id="WP_330090868.1">
    <property type="nucleotide sequence ID" value="NZ_JAUZMY010000005.1"/>
</dbReference>
<proteinExistence type="predicted"/>
<gene>
    <name evidence="1" type="ORF">Q8791_07575</name>
</gene>
<organism evidence="1 2">
    <name type="scientific">Nocardiopsis codii</name>
    <dbReference type="NCBI Taxonomy" id="3065942"/>
    <lineage>
        <taxon>Bacteria</taxon>
        <taxon>Bacillati</taxon>
        <taxon>Actinomycetota</taxon>
        <taxon>Actinomycetes</taxon>
        <taxon>Streptosporangiales</taxon>
        <taxon>Nocardiopsidaceae</taxon>
        <taxon>Nocardiopsis</taxon>
    </lineage>
</organism>
<comment type="caution">
    <text evidence="1">The sequence shown here is derived from an EMBL/GenBank/DDBJ whole genome shotgun (WGS) entry which is preliminary data.</text>
</comment>
<protein>
    <submittedName>
        <fullName evidence="1">Winged helix DNA-binding domain-containing protein</fullName>
    </submittedName>
</protein>
<keyword evidence="1" id="KW-0238">DNA-binding</keyword>
<dbReference type="PANTHER" id="PTHR38479">
    <property type="entry name" value="LMO0824 PROTEIN"/>
    <property type="match status" value="1"/>
</dbReference>
<keyword evidence="2" id="KW-1185">Reference proteome</keyword>
<reference evidence="1 2" key="1">
    <citation type="submission" date="2023-08" db="EMBL/GenBank/DDBJ databases">
        <authorList>
            <person name="Girao M."/>
            <person name="Carvalho M.F."/>
        </authorList>
    </citation>
    <scope>NUCLEOTIDE SEQUENCE [LARGE SCALE GENOMIC DNA]</scope>
    <source>
        <strain evidence="1 2">CT-R113</strain>
    </source>
</reference>
<dbReference type="Pfam" id="PF06224">
    <property type="entry name" value="AlkZ-like"/>
    <property type="match status" value="1"/>
</dbReference>
<dbReference type="Proteomes" id="UP001356095">
    <property type="component" value="Unassembled WGS sequence"/>
</dbReference>
<evidence type="ECO:0000313" key="2">
    <source>
        <dbReference type="Proteomes" id="UP001356095"/>
    </source>
</evidence>